<feature type="region of interest" description="Disordered" evidence="2">
    <location>
        <begin position="591"/>
        <end position="631"/>
    </location>
</feature>
<keyword evidence="4" id="KW-1185">Reference proteome</keyword>
<evidence type="ECO:0008006" key="5">
    <source>
        <dbReference type="Google" id="ProtNLM"/>
    </source>
</evidence>
<dbReference type="GO" id="GO:0006310">
    <property type="term" value="P:DNA recombination"/>
    <property type="evidence" value="ECO:0007669"/>
    <property type="project" value="UniProtKB-KW"/>
</dbReference>
<evidence type="ECO:0000256" key="1">
    <source>
        <dbReference type="ARBA" id="ARBA00023172"/>
    </source>
</evidence>
<dbReference type="AlphaFoldDB" id="A0A8J7WPZ7"/>
<dbReference type="RefSeq" id="WP_211471380.1">
    <property type="nucleotide sequence ID" value="NZ_JAGSXH010000143.1"/>
</dbReference>
<keyword evidence="1" id="KW-0233">DNA recombination</keyword>
<dbReference type="EMBL" id="JAGSXH010000143">
    <property type="protein sequence ID" value="MBS2966373.1"/>
    <property type="molecule type" value="Genomic_DNA"/>
</dbReference>
<gene>
    <name evidence="3" type="ORF">KGA66_25240</name>
</gene>
<proteinExistence type="predicted"/>
<protein>
    <recommendedName>
        <fullName evidence="5">Integrase</fullName>
    </recommendedName>
</protein>
<comment type="caution">
    <text evidence="3">The sequence shown here is derived from an EMBL/GenBank/DDBJ whole genome shotgun (WGS) entry which is preliminary data.</text>
</comment>
<dbReference type="Proteomes" id="UP000677913">
    <property type="component" value="Unassembled WGS sequence"/>
</dbReference>
<evidence type="ECO:0000313" key="3">
    <source>
        <dbReference type="EMBL" id="MBS2966373.1"/>
    </source>
</evidence>
<sequence>MASALIDEQPAVLTVHKTVRELRFFATWLDTRGISRICDVIPRDLDVYKNHLLSLPINALDKVRGLRAVRTLWGYRDLLPVECRLPEQRPWGSARAEDLAGVDIGGDSPFNKTPRVAPATMEALLAWALRVVEDFGTDIRDAFVEGQSLMAGTHPVAVASREAFHGTGFEGRFRWYIAGLRDAGRGMPGTERQKRNGGGLGIDHAHVARIIGADSHKVRGRGDLLMRLARENGLEIEGDAYFLGTISGRLDGKPWRDRPFGVREVNRLVRLLTAACCVVICYLSGLRPGEVLQLRRGCLQRDEDDQFVLVGRLGKGPGRGPGADGAFAERTWAVVGTLATPIALLESISDDLLLFPPSRHYRNRSRAQHELSMSTGEMNNNIREFIDWINESFARPGGGPAIPPDPVKAIHLSRFRRTLAYFVVRRPGGLAAAAVQYGHVRSKVTLGYAGEADTSWLEDLAVEELEMLIDQVDDDLQALDDGEHISGPSAQEYRRRVHRTAVFAGRVVNQARNAQRLLTGANHNVHHGEAMTCVWRHETAACRDEHEAAGLEPSRPDQQLCRSGCANLAYTDRDIERQREKLLRWEADALDPLSPQPLRDRASAQATQIKNLIENHERTRPGAASEHEEES</sequence>
<reference evidence="3" key="1">
    <citation type="submission" date="2021-04" db="EMBL/GenBank/DDBJ databases">
        <title>Genome based classification of Actinospica acidithermotolerans sp. nov., an actinobacterium isolated from an Indonesian hot spring.</title>
        <authorList>
            <person name="Kusuma A.B."/>
            <person name="Putra K.E."/>
            <person name="Nafisah S."/>
            <person name="Loh J."/>
            <person name="Nouioui I."/>
            <person name="Goodfellow M."/>
        </authorList>
    </citation>
    <scope>NUCLEOTIDE SEQUENCE</scope>
    <source>
        <strain evidence="3">DSM 45618</strain>
    </source>
</reference>
<dbReference type="InterPro" id="IPR013762">
    <property type="entry name" value="Integrase-like_cat_sf"/>
</dbReference>
<dbReference type="InterPro" id="IPR011010">
    <property type="entry name" value="DNA_brk_join_enz"/>
</dbReference>
<dbReference type="GO" id="GO:0003677">
    <property type="term" value="F:DNA binding"/>
    <property type="evidence" value="ECO:0007669"/>
    <property type="project" value="InterPro"/>
</dbReference>
<evidence type="ECO:0000313" key="4">
    <source>
        <dbReference type="Proteomes" id="UP000677913"/>
    </source>
</evidence>
<name>A0A8J7WPZ7_9ACTN</name>
<dbReference type="Gene3D" id="1.10.443.10">
    <property type="entry name" value="Intergrase catalytic core"/>
    <property type="match status" value="1"/>
</dbReference>
<dbReference type="GO" id="GO:0015074">
    <property type="term" value="P:DNA integration"/>
    <property type="evidence" value="ECO:0007669"/>
    <property type="project" value="InterPro"/>
</dbReference>
<dbReference type="SUPFAM" id="SSF56349">
    <property type="entry name" value="DNA breaking-rejoining enzymes"/>
    <property type="match status" value="1"/>
</dbReference>
<organism evidence="3 4">
    <name type="scientific">Actinocrinis puniceicyclus</name>
    <dbReference type="NCBI Taxonomy" id="977794"/>
    <lineage>
        <taxon>Bacteria</taxon>
        <taxon>Bacillati</taxon>
        <taxon>Actinomycetota</taxon>
        <taxon>Actinomycetes</taxon>
        <taxon>Catenulisporales</taxon>
        <taxon>Actinospicaceae</taxon>
        <taxon>Actinocrinis</taxon>
    </lineage>
</organism>
<evidence type="ECO:0000256" key="2">
    <source>
        <dbReference type="SAM" id="MobiDB-lite"/>
    </source>
</evidence>
<accession>A0A8J7WPZ7</accession>